<protein>
    <recommendedName>
        <fullName evidence="2">DUF7770 domain-containing protein</fullName>
    </recommendedName>
</protein>
<accession>A0A5Q4BCG9</accession>
<organism evidence="3 4">
    <name type="scientific">Colletotrichum shisoi</name>
    <dbReference type="NCBI Taxonomy" id="2078593"/>
    <lineage>
        <taxon>Eukaryota</taxon>
        <taxon>Fungi</taxon>
        <taxon>Dikarya</taxon>
        <taxon>Ascomycota</taxon>
        <taxon>Pezizomycotina</taxon>
        <taxon>Sordariomycetes</taxon>
        <taxon>Hypocreomycetidae</taxon>
        <taxon>Glomerellales</taxon>
        <taxon>Glomerellaceae</taxon>
        <taxon>Colletotrichum</taxon>
        <taxon>Colletotrichum destructivum species complex</taxon>
    </lineage>
</organism>
<feature type="region of interest" description="Disordered" evidence="1">
    <location>
        <begin position="59"/>
        <end position="82"/>
    </location>
</feature>
<evidence type="ECO:0000313" key="4">
    <source>
        <dbReference type="Proteomes" id="UP000326340"/>
    </source>
</evidence>
<evidence type="ECO:0000256" key="1">
    <source>
        <dbReference type="SAM" id="MobiDB-lite"/>
    </source>
</evidence>
<feature type="domain" description="DUF7770" evidence="2">
    <location>
        <begin position="113"/>
        <end position="271"/>
    </location>
</feature>
<evidence type="ECO:0000259" key="2">
    <source>
        <dbReference type="Pfam" id="PF24968"/>
    </source>
</evidence>
<dbReference type="AlphaFoldDB" id="A0A5Q4BCG9"/>
<gene>
    <name evidence="3" type="ORF">CSHISOI_11155</name>
</gene>
<keyword evidence="4" id="KW-1185">Reference proteome</keyword>
<dbReference type="Proteomes" id="UP000326340">
    <property type="component" value="Unassembled WGS sequence"/>
</dbReference>
<comment type="caution">
    <text evidence="3">The sequence shown here is derived from an EMBL/GenBank/DDBJ whole genome shotgun (WGS) entry which is preliminary data.</text>
</comment>
<dbReference type="OrthoDB" id="3527137at2759"/>
<feature type="domain" description="DUF7770" evidence="2">
    <location>
        <begin position="345"/>
        <end position="484"/>
    </location>
</feature>
<dbReference type="EMBL" id="PUHP01002579">
    <property type="protein sequence ID" value="TQN64269.1"/>
    <property type="molecule type" value="Genomic_DNA"/>
</dbReference>
<evidence type="ECO:0000313" key="3">
    <source>
        <dbReference type="EMBL" id="TQN64269.1"/>
    </source>
</evidence>
<proteinExistence type="predicted"/>
<reference evidence="3 4" key="1">
    <citation type="journal article" date="2019" name="Sci. Rep.">
        <title>Colletotrichum shisoi sp. nov., an anthracnose pathogen of Perilla frutescens in Japan: molecular phylogenetic, morphological and genomic evidence.</title>
        <authorList>
            <person name="Gan P."/>
            <person name="Tsushima A."/>
            <person name="Hiroyama R."/>
            <person name="Narusaka M."/>
            <person name="Takano Y."/>
            <person name="Narusaka Y."/>
            <person name="Kawaradani M."/>
            <person name="Damm U."/>
            <person name="Shirasu K."/>
        </authorList>
    </citation>
    <scope>NUCLEOTIDE SEQUENCE [LARGE SCALE GENOMIC DNA]</scope>
    <source>
        <strain evidence="3 4">PG-2018a</strain>
    </source>
</reference>
<name>A0A5Q4BCG9_9PEZI</name>
<dbReference type="InterPro" id="IPR056672">
    <property type="entry name" value="DUF7770"/>
</dbReference>
<feature type="compositionally biased region" description="Low complexity" evidence="1">
    <location>
        <begin position="59"/>
        <end position="74"/>
    </location>
</feature>
<dbReference type="Pfam" id="PF24968">
    <property type="entry name" value="DUF7770"/>
    <property type="match status" value="2"/>
</dbReference>
<sequence length="494" mass="54315">MIYKTDKTVALYSHFPGTWAGSVITSLSQGQPLCESVPPAQRIRFVRLPFLSMGLFNKKSSGSKQTTSGLSSTSANAPPPQQLWKIPTPEFHPLRFIPAKSQAATLNFTVSEVRAVAHDTLPDGGNHWCFYLQIAPDMRNPREQSVRIDPTPSGLPGAVIPGGSKANIVVSLLAYEVSQQAQHVSHLTVPRGVKVGDFIQAITHKGREKYDFDEMGRGCRNWTSEQIDLFFDAGLVRDRSQVDTAKNNILTEWSGMKSTGRRYPLARGAYYRYSTLDSKMAASAQSSPTIPDPAPEAADISSAVVDSASPPQIWSFQPPPFEPVQYIPKRDQDKIRGLAVLETSAVAHEPLDNGGNHWTFYLTVAPNPLDLEGRRLVQLDSTPSGTPSGGGGSGSKANIVISLLEDRVFSRAQCICRLKTRDSLTVGDVVDAITDHGREKYDFDDRGRGCKKWTADQMDLFLEAGIFVQEDDVANAKKDMMFQWDGFRRSGDHS</sequence>
<feature type="non-terminal residue" evidence="3">
    <location>
        <position position="494"/>
    </location>
</feature>